<feature type="transmembrane region" description="Helical" evidence="10">
    <location>
        <begin position="279"/>
        <end position="308"/>
    </location>
</feature>
<keyword evidence="7" id="KW-0406">Ion transport</keyword>
<feature type="transmembrane region" description="Helical" evidence="10">
    <location>
        <begin position="420"/>
        <end position="443"/>
    </location>
</feature>
<keyword evidence="12" id="KW-1185">Reference proteome</keyword>
<proteinExistence type="predicted"/>
<evidence type="ECO:0000256" key="9">
    <source>
        <dbReference type="ARBA" id="ARBA00031636"/>
    </source>
</evidence>
<evidence type="ECO:0000313" key="12">
    <source>
        <dbReference type="Proteomes" id="UP000626148"/>
    </source>
</evidence>
<dbReference type="PANTHER" id="PTHR43298:SF2">
    <property type="entry name" value="FMN_FAD EXPORTER YEEO-RELATED"/>
    <property type="match status" value="1"/>
</dbReference>
<evidence type="ECO:0000256" key="6">
    <source>
        <dbReference type="ARBA" id="ARBA00022989"/>
    </source>
</evidence>
<keyword evidence="3" id="KW-0050">Antiport</keyword>
<keyword evidence="4" id="KW-1003">Cell membrane</keyword>
<feature type="transmembrane region" description="Helical" evidence="10">
    <location>
        <begin position="85"/>
        <end position="111"/>
    </location>
</feature>
<comment type="subcellular location">
    <subcellularLocation>
        <location evidence="1">Cell inner membrane</location>
        <topology evidence="1">Multi-pass membrane protein</topology>
    </subcellularLocation>
</comment>
<dbReference type="GO" id="GO:0006811">
    <property type="term" value="P:monoatomic ion transport"/>
    <property type="evidence" value="ECO:0007669"/>
    <property type="project" value="UniProtKB-KW"/>
</dbReference>
<dbReference type="GO" id="GO:0005886">
    <property type="term" value="C:plasma membrane"/>
    <property type="evidence" value="ECO:0007669"/>
    <property type="project" value="UniProtKB-SubCell"/>
</dbReference>
<dbReference type="InterPro" id="IPR002528">
    <property type="entry name" value="MATE_fam"/>
</dbReference>
<dbReference type="GO" id="GO:0042910">
    <property type="term" value="F:xenobiotic transmembrane transporter activity"/>
    <property type="evidence" value="ECO:0007669"/>
    <property type="project" value="InterPro"/>
</dbReference>
<comment type="caution">
    <text evidence="11">The sequence shown here is derived from an EMBL/GenBank/DDBJ whole genome shotgun (WGS) entry which is preliminary data.</text>
</comment>
<evidence type="ECO:0000256" key="10">
    <source>
        <dbReference type="SAM" id="Phobius"/>
    </source>
</evidence>
<feature type="transmembrane region" description="Helical" evidence="10">
    <location>
        <begin position="394"/>
        <end position="414"/>
    </location>
</feature>
<feature type="transmembrane region" description="Helical" evidence="10">
    <location>
        <begin position="249"/>
        <end position="273"/>
    </location>
</feature>
<keyword evidence="2" id="KW-0813">Transport</keyword>
<dbReference type="GO" id="GO:0015297">
    <property type="term" value="F:antiporter activity"/>
    <property type="evidence" value="ECO:0007669"/>
    <property type="project" value="UniProtKB-KW"/>
</dbReference>
<dbReference type="NCBIfam" id="TIGR00797">
    <property type="entry name" value="matE"/>
    <property type="match status" value="1"/>
</dbReference>
<evidence type="ECO:0000256" key="7">
    <source>
        <dbReference type="ARBA" id="ARBA00023065"/>
    </source>
</evidence>
<dbReference type="InterPro" id="IPR050222">
    <property type="entry name" value="MATE_MdtK"/>
</dbReference>
<feature type="transmembrane region" description="Helical" evidence="10">
    <location>
        <begin position="166"/>
        <end position="187"/>
    </location>
</feature>
<evidence type="ECO:0000256" key="8">
    <source>
        <dbReference type="ARBA" id="ARBA00023136"/>
    </source>
</evidence>
<name>A0A918N5C5_9GAMM</name>
<dbReference type="PIRSF" id="PIRSF006603">
    <property type="entry name" value="DinF"/>
    <property type="match status" value="1"/>
</dbReference>
<dbReference type="EMBL" id="BMXR01000001">
    <property type="protein sequence ID" value="GGX41104.1"/>
    <property type="molecule type" value="Genomic_DNA"/>
</dbReference>
<dbReference type="Proteomes" id="UP000626148">
    <property type="component" value="Unassembled WGS sequence"/>
</dbReference>
<feature type="transmembrane region" description="Helical" evidence="10">
    <location>
        <begin position="50"/>
        <end position="73"/>
    </location>
</feature>
<keyword evidence="5 10" id="KW-0812">Transmembrane</keyword>
<organism evidence="11 12">
    <name type="scientific">Saccharospirillum salsuginis</name>
    <dbReference type="NCBI Taxonomy" id="418750"/>
    <lineage>
        <taxon>Bacteria</taxon>
        <taxon>Pseudomonadati</taxon>
        <taxon>Pseudomonadota</taxon>
        <taxon>Gammaproteobacteria</taxon>
        <taxon>Oceanospirillales</taxon>
        <taxon>Saccharospirillaceae</taxon>
        <taxon>Saccharospirillum</taxon>
    </lineage>
</organism>
<dbReference type="RefSeq" id="WP_189606890.1">
    <property type="nucleotide sequence ID" value="NZ_BMXR01000001.1"/>
</dbReference>
<evidence type="ECO:0000256" key="2">
    <source>
        <dbReference type="ARBA" id="ARBA00022448"/>
    </source>
</evidence>
<feature type="transmembrane region" description="Helical" evidence="10">
    <location>
        <begin position="361"/>
        <end position="382"/>
    </location>
</feature>
<dbReference type="InterPro" id="IPR048279">
    <property type="entry name" value="MdtK-like"/>
</dbReference>
<feature type="transmembrane region" description="Helical" evidence="10">
    <location>
        <begin position="131"/>
        <end position="154"/>
    </location>
</feature>
<evidence type="ECO:0000256" key="4">
    <source>
        <dbReference type="ARBA" id="ARBA00022475"/>
    </source>
</evidence>
<protein>
    <recommendedName>
        <fullName evidence="9">Multidrug-efflux transporter</fullName>
    </recommendedName>
</protein>
<keyword evidence="6 10" id="KW-1133">Transmembrane helix</keyword>
<evidence type="ECO:0000256" key="5">
    <source>
        <dbReference type="ARBA" id="ARBA00022692"/>
    </source>
</evidence>
<dbReference type="PANTHER" id="PTHR43298">
    <property type="entry name" value="MULTIDRUG RESISTANCE PROTEIN NORM-RELATED"/>
    <property type="match status" value="1"/>
</dbReference>
<reference evidence="11" key="1">
    <citation type="journal article" date="2014" name="Int. J. Syst. Evol. Microbiol.">
        <title>Complete genome sequence of Corynebacterium casei LMG S-19264T (=DSM 44701T), isolated from a smear-ripened cheese.</title>
        <authorList>
            <consortium name="US DOE Joint Genome Institute (JGI-PGF)"/>
            <person name="Walter F."/>
            <person name="Albersmeier A."/>
            <person name="Kalinowski J."/>
            <person name="Ruckert C."/>
        </authorList>
    </citation>
    <scope>NUCLEOTIDE SEQUENCE</scope>
    <source>
        <strain evidence="11">KCTC 22169</strain>
    </source>
</reference>
<evidence type="ECO:0000313" key="11">
    <source>
        <dbReference type="EMBL" id="GGX41104.1"/>
    </source>
</evidence>
<evidence type="ECO:0000256" key="1">
    <source>
        <dbReference type="ARBA" id="ARBA00004429"/>
    </source>
</evidence>
<sequence length="466" mass="49858">MRAAHQRLLGLAWPMILQSLGFTLTSFTDNLMVGQLGETTIAAMGNSMQLLFFLVLTYSMLSQGGGIVVAQYFGARQYVALRESIASLLLVGVLVGAILGFGLHRFGGFFVSLITLDVIRETSSGVPELAAVYLGIVGPLLIMQVPSFISQSILQSLGDTRGPMQITLAGVVLNAIGNFILIFGGAIPNVTEPLFTPLGLKGAAIATAFAWAFMAVLMLRRLLAHSAIRLSFRDLFRPVWHRLGKIVRLGYPLSLDGLLWQSATLFYVMMFNFAGTEAYAAFVITMTLRAFFIVPGVGIQQALAIALGQALGRNAFKRARVLRREGLKLVLVVLPAIGLIIALLTPLILSLYDISDTTRHLVIVMVVSFFVFSASGAVTVSVPGILRAGGETRAVLAITAAGFALVGAPTALIATLVLDLGVWGVFAGFLADEVAKSIIMLIVQRRDRWVRSLAEPAPAQPVAETA</sequence>
<evidence type="ECO:0000256" key="3">
    <source>
        <dbReference type="ARBA" id="ARBA00022449"/>
    </source>
</evidence>
<gene>
    <name evidence="11" type="ORF">GCM10007392_04920</name>
</gene>
<dbReference type="AlphaFoldDB" id="A0A918N5C5"/>
<dbReference type="Pfam" id="PF01554">
    <property type="entry name" value="MatE"/>
    <property type="match status" value="2"/>
</dbReference>
<accession>A0A918N5C5</accession>
<feature type="transmembrane region" description="Helical" evidence="10">
    <location>
        <begin position="199"/>
        <end position="219"/>
    </location>
</feature>
<feature type="transmembrane region" description="Helical" evidence="10">
    <location>
        <begin position="329"/>
        <end position="349"/>
    </location>
</feature>
<reference evidence="11" key="2">
    <citation type="submission" date="2020-09" db="EMBL/GenBank/DDBJ databases">
        <authorList>
            <person name="Sun Q."/>
            <person name="Kim S."/>
        </authorList>
    </citation>
    <scope>NUCLEOTIDE SEQUENCE</scope>
    <source>
        <strain evidence="11">KCTC 22169</strain>
    </source>
</reference>
<keyword evidence="8 10" id="KW-0472">Membrane</keyword>